<keyword evidence="2" id="KW-1185">Reference proteome</keyword>
<proteinExistence type="predicted"/>
<protein>
    <submittedName>
        <fullName evidence="1">Uncharacterized protein</fullName>
    </submittedName>
</protein>
<organism evidence="1 2">
    <name type="scientific">Cylindrotheca closterium</name>
    <dbReference type="NCBI Taxonomy" id="2856"/>
    <lineage>
        <taxon>Eukaryota</taxon>
        <taxon>Sar</taxon>
        <taxon>Stramenopiles</taxon>
        <taxon>Ochrophyta</taxon>
        <taxon>Bacillariophyta</taxon>
        <taxon>Bacillariophyceae</taxon>
        <taxon>Bacillariophycidae</taxon>
        <taxon>Bacillariales</taxon>
        <taxon>Bacillariaceae</taxon>
        <taxon>Cylindrotheca</taxon>
    </lineage>
</organism>
<dbReference type="AlphaFoldDB" id="A0AAD2FSC5"/>
<accession>A0AAD2FSC5</accession>
<name>A0AAD2FSC5_9STRA</name>
<evidence type="ECO:0000313" key="2">
    <source>
        <dbReference type="Proteomes" id="UP001295423"/>
    </source>
</evidence>
<gene>
    <name evidence="1" type="ORF">CYCCA115_LOCUS13212</name>
</gene>
<comment type="caution">
    <text evidence="1">The sequence shown here is derived from an EMBL/GenBank/DDBJ whole genome shotgun (WGS) entry which is preliminary data.</text>
</comment>
<sequence length="205" mass="22834">MYASGTAFYVFPGCPIIDLGIPIKLSGQGKHYFAPMVISIKSRAYYSPADARWECQRMTERFKRIEESNDKEVFEFFSGALCLLVVFGSTAVSDDNNLTLGHSAIRELAKKKVVSRVLLVPAKDAFGGFCDTFCTLTSKITFGPSEVFASHTFVRAYCMDDNMEELNSRAALRSLPGTEESELLQNLHEQFKNGYGTSASLEEEF</sequence>
<dbReference type="EMBL" id="CAKOGP040001792">
    <property type="protein sequence ID" value="CAJ1951736.1"/>
    <property type="molecule type" value="Genomic_DNA"/>
</dbReference>
<evidence type="ECO:0000313" key="1">
    <source>
        <dbReference type="EMBL" id="CAJ1951736.1"/>
    </source>
</evidence>
<dbReference type="Proteomes" id="UP001295423">
    <property type="component" value="Unassembled WGS sequence"/>
</dbReference>
<reference evidence="1" key="1">
    <citation type="submission" date="2023-08" db="EMBL/GenBank/DDBJ databases">
        <authorList>
            <person name="Audoor S."/>
            <person name="Bilcke G."/>
        </authorList>
    </citation>
    <scope>NUCLEOTIDE SEQUENCE</scope>
</reference>